<comment type="caution">
    <text evidence="2">The sequence shown here is derived from an EMBL/GenBank/DDBJ whole genome shotgun (WGS) entry which is preliminary data.</text>
</comment>
<dbReference type="Pfam" id="PF13858">
    <property type="entry name" value="DUF4199"/>
    <property type="match status" value="1"/>
</dbReference>
<evidence type="ECO:0000313" key="3">
    <source>
        <dbReference type="Proteomes" id="UP000291819"/>
    </source>
</evidence>
<evidence type="ECO:0000313" key="2">
    <source>
        <dbReference type="EMBL" id="TBO43943.1"/>
    </source>
</evidence>
<dbReference type="OrthoDB" id="660361at2"/>
<keyword evidence="1" id="KW-0812">Transmembrane</keyword>
<organism evidence="2 3">
    <name type="scientific">Pedobacter kyonggii</name>
    <dbReference type="NCBI Taxonomy" id="1926871"/>
    <lineage>
        <taxon>Bacteria</taxon>
        <taxon>Pseudomonadati</taxon>
        <taxon>Bacteroidota</taxon>
        <taxon>Sphingobacteriia</taxon>
        <taxon>Sphingobacteriales</taxon>
        <taxon>Sphingobacteriaceae</taxon>
        <taxon>Pedobacter</taxon>
    </lineage>
</organism>
<dbReference type="AlphaFoldDB" id="A0A4Q9HFT0"/>
<keyword evidence="3" id="KW-1185">Reference proteome</keyword>
<keyword evidence="1" id="KW-1133">Transmembrane helix</keyword>
<reference evidence="2 3" key="1">
    <citation type="submission" date="2019-02" db="EMBL/GenBank/DDBJ databases">
        <title>Pedobacter kyonggii whole genome sequence analysis.</title>
        <authorList>
            <person name="Dahal R.H."/>
        </authorList>
    </citation>
    <scope>NUCLEOTIDE SEQUENCE [LARGE SCALE GENOMIC DNA]</scope>
    <source>
        <strain evidence="2 3">K-4-11-1</strain>
    </source>
</reference>
<feature type="transmembrane region" description="Helical" evidence="1">
    <location>
        <begin position="38"/>
        <end position="58"/>
    </location>
</feature>
<gene>
    <name evidence="2" type="ORF">EYS08_04930</name>
</gene>
<dbReference type="EMBL" id="SIXF01000003">
    <property type="protein sequence ID" value="TBO43943.1"/>
    <property type="molecule type" value="Genomic_DNA"/>
</dbReference>
<dbReference type="RefSeq" id="WP_131028750.1">
    <property type="nucleotide sequence ID" value="NZ_SIXF01000003.1"/>
</dbReference>
<keyword evidence="1" id="KW-0472">Membrane</keyword>
<dbReference type="Proteomes" id="UP000291819">
    <property type="component" value="Unassembled WGS sequence"/>
</dbReference>
<proteinExistence type="predicted"/>
<dbReference type="InterPro" id="IPR025250">
    <property type="entry name" value="DUF4199"/>
</dbReference>
<sequence>MDKSALISKLAIKNGLMLAAVSIIISLTLHFIDPVLIYTSFATQIGIFVLFIVLLVVVGINIRKEIGGFWTFGEAFKAYLIISLILALTATLYNVILVKFIDPDLPQRAAAAIEEAQRAMMEKFGMASEQIDEAIAKGGNMQEKLEPTFKNIFTSFGVSLALYGVLSLILSAILKKKQPVTFDSFPKEG</sequence>
<name>A0A4Q9HFT0_9SPHI</name>
<accession>A0A4Q9HFT0</accession>
<feature type="transmembrane region" description="Helical" evidence="1">
    <location>
        <begin position="78"/>
        <end position="96"/>
    </location>
</feature>
<protein>
    <submittedName>
        <fullName evidence="2">DUF4199 domain-containing protein</fullName>
    </submittedName>
</protein>
<feature type="transmembrane region" description="Helical" evidence="1">
    <location>
        <begin position="12"/>
        <end position="32"/>
    </location>
</feature>
<feature type="transmembrane region" description="Helical" evidence="1">
    <location>
        <begin position="152"/>
        <end position="174"/>
    </location>
</feature>
<evidence type="ECO:0000256" key="1">
    <source>
        <dbReference type="SAM" id="Phobius"/>
    </source>
</evidence>